<reference evidence="3" key="1">
    <citation type="submission" date="2018-12" db="EMBL/GenBank/DDBJ databases">
        <title>Tengunoibacter tsumagoiensis gen. nov., sp. nov., Dictyobacter kobayashii sp. nov., D. alpinus sp. nov., and D. joshuensis sp. nov. and description of Dictyobacteraceae fam. nov. within the order Ktedonobacterales isolated from Tengu-no-mugimeshi.</title>
        <authorList>
            <person name="Wang C.M."/>
            <person name="Zheng Y."/>
            <person name="Sakai Y."/>
            <person name="Toyoda A."/>
            <person name="Minakuchi Y."/>
            <person name="Abe K."/>
            <person name="Yokota A."/>
            <person name="Yabe S."/>
        </authorList>
    </citation>
    <scope>NUCLEOTIDE SEQUENCE [LARGE SCALE GENOMIC DNA]</scope>
    <source>
        <strain evidence="3">Uno3</strain>
    </source>
</reference>
<keyword evidence="3" id="KW-1185">Reference proteome</keyword>
<sequence>MFTFTQTFLHLSSFQFNRYARLVLIVLLIALAILLFWMLSHPQINTLAALHVPNDEGGPWS</sequence>
<dbReference type="Proteomes" id="UP000287352">
    <property type="component" value="Unassembled WGS sequence"/>
</dbReference>
<comment type="caution">
    <text evidence="2">The sequence shown here is derived from an EMBL/GenBank/DDBJ whole genome shotgun (WGS) entry which is preliminary data.</text>
</comment>
<feature type="transmembrane region" description="Helical" evidence="1">
    <location>
        <begin position="20"/>
        <end position="39"/>
    </location>
</feature>
<evidence type="ECO:0000313" key="3">
    <source>
        <dbReference type="Proteomes" id="UP000287352"/>
    </source>
</evidence>
<evidence type="ECO:0000313" key="2">
    <source>
        <dbReference type="EMBL" id="GCE14512.1"/>
    </source>
</evidence>
<accession>A0A402A5W7</accession>
<dbReference type="EMBL" id="BIFR01000002">
    <property type="protein sequence ID" value="GCE14512.1"/>
    <property type="molecule type" value="Genomic_DNA"/>
</dbReference>
<keyword evidence="1" id="KW-1133">Transmembrane helix</keyword>
<name>A0A402A5W7_9CHLR</name>
<proteinExistence type="predicted"/>
<evidence type="ECO:0000256" key="1">
    <source>
        <dbReference type="SAM" id="Phobius"/>
    </source>
</evidence>
<keyword evidence="1" id="KW-0472">Membrane</keyword>
<dbReference type="RefSeq" id="WP_126582079.1">
    <property type="nucleotide sequence ID" value="NZ_BIFR01000002.1"/>
</dbReference>
<protein>
    <submittedName>
        <fullName evidence="2">Uncharacterized protein</fullName>
    </submittedName>
</protein>
<dbReference type="AlphaFoldDB" id="A0A402A5W7"/>
<keyword evidence="1" id="KW-0812">Transmembrane</keyword>
<organism evidence="2 3">
    <name type="scientific">Tengunoibacter tsumagoiensis</name>
    <dbReference type="NCBI Taxonomy" id="2014871"/>
    <lineage>
        <taxon>Bacteria</taxon>
        <taxon>Bacillati</taxon>
        <taxon>Chloroflexota</taxon>
        <taxon>Ktedonobacteria</taxon>
        <taxon>Ktedonobacterales</taxon>
        <taxon>Dictyobacteraceae</taxon>
        <taxon>Tengunoibacter</taxon>
    </lineage>
</organism>
<gene>
    <name evidence="2" type="ORF">KTT_43710</name>
</gene>